<dbReference type="Proteomes" id="UP000271227">
    <property type="component" value="Unassembled WGS sequence"/>
</dbReference>
<evidence type="ECO:0008006" key="3">
    <source>
        <dbReference type="Google" id="ProtNLM"/>
    </source>
</evidence>
<dbReference type="InParanoid" id="A0A3M0CL65"/>
<reference evidence="1 2" key="1">
    <citation type="submission" date="2018-10" db="EMBL/GenBank/DDBJ databases">
        <title>Genomic Encyclopedia of Archaeal and Bacterial Type Strains, Phase II (KMG-II): from individual species to whole genera.</title>
        <authorList>
            <person name="Goeker M."/>
        </authorList>
    </citation>
    <scope>NUCLEOTIDE SEQUENCE [LARGE SCALE GENOMIC DNA]</scope>
    <source>
        <strain evidence="1 2">DSM 25217</strain>
    </source>
</reference>
<name>A0A3M0CL65_9PROT</name>
<proteinExistence type="predicted"/>
<sequence>MQYMRAQGIAISCADISIVVGGRPGRGISFLLFRKADIHGPSPISVGGPAAATGQVHFVSICHGPHRRAGRGVAPGLASRYPVSMGRQRGAELRHLRQHAVAVDITCRACGHGKTIPLEDLIAAHGETTHLRELRIYCSQCGSREYRAVSTAEMPPAD</sequence>
<evidence type="ECO:0000313" key="2">
    <source>
        <dbReference type="Proteomes" id="UP000271227"/>
    </source>
</evidence>
<gene>
    <name evidence="1" type="ORF">BXY39_1855</name>
</gene>
<accession>A0A3M0CL65</accession>
<comment type="caution">
    <text evidence="1">The sequence shown here is derived from an EMBL/GenBank/DDBJ whole genome shotgun (WGS) entry which is preliminary data.</text>
</comment>
<keyword evidence="2" id="KW-1185">Reference proteome</keyword>
<evidence type="ECO:0000313" key="1">
    <source>
        <dbReference type="EMBL" id="RMB07766.1"/>
    </source>
</evidence>
<dbReference type="AlphaFoldDB" id="A0A3M0CL65"/>
<organism evidence="1 2">
    <name type="scientific">Eilatimonas milleporae</name>
    <dbReference type="NCBI Taxonomy" id="911205"/>
    <lineage>
        <taxon>Bacteria</taxon>
        <taxon>Pseudomonadati</taxon>
        <taxon>Pseudomonadota</taxon>
        <taxon>Alphaproteobacteria</taxon>
        <taxon>Kordiimonadales</taxon>
        <taxon>Kordiimonadaceae</taxon>
        <taxon>Eilatimonas</taxon>
    </lineage>
</organism>
<protein>
    <recommendedName>
        <fullName evidence="3">C2H2-type domain-containing protein</fullName>
    </recommendedName>
</protein>
<dbReference type="EMBL" id="REFR01000011">
    <property type="protein sequence ID" value="RMB07766.1"/>
    <property type="molecule type" value="Genomic_DNA"/>
</dbReference>